<dbReference type="Proteomes" id="UP000642144">
    <property type="component" value="Unassembled WGS sequence"/>
</dbReference>
<proteinExistence type="predicted"/>
<organism evidence="1 2">
    <name type="scientific">Duganella levis</name>
    <dbReference type="NCBI Taxonomy" id="2692169"/>
    <lineage>
        <taxon>Bacteria</taxon>
        <taxon>Pseudomonadati</taxon>
        <taxon>Pseudomonadota</taxon>
        <taxon>Betaproteobacteria</taxon>
        <taxon>Burkholderiales</taxon>
        <taxon>Oxalobacteraceae</taxon>
        <taxon>Telluria group</taxon>
        <taxon>Duganella</taxon>
    </lineage>
</organism>
<dbReference type="EMBL" id="WWCT01000019">
    <property type="protein sequence ID" value="MYN28928.1"/>
    <property type="molecule type" value="Genomic_DNA"/>
</dbReference>
<comment type="caution">
    <text evidence="1">The sequence shown here is derived from an EMBL/GenBank/DDBJ whole genome shotgun (WGS) entry which is preliminary data.</text>
</comment>
<keyword evidence="2" id="KW-1185">Reference proteome</keyword>
<evidence type="ECO:0000313" key="2">
    <source>
        <dbReference type="Proteomes" id="UP000642144"/>
    </source>
</evidence>
<protein>
    <submittedName>
        <fullName evidence="1">Uncharacterized protein</fullName>
    </submittedName>
</protein>
<gene>
    <name evidence="1" type="ORF">GTP69_21220</name>
</gene>
<reference evidence="1 2" key="1">
    <citation type="submission" date="2019-12" db="EMBL/GenBank/DDBJ databases">
        <title>Novel species isolated from a subtropical stream in China.</title>
        <authorList>
            <person name="Lu H."/>
        </authorList>
    </citation>
    <scope>NUCLEOTIDE SEQUENCE [LARGE SCALE GENOMIC DNA]</scope>
    <source>
        <strain evidence="1 2">CY42W</strain>
    </source>
</reference>
<accession>A0ABW9W4Q2</accession>
<name>A0ABW9W4Q2_9BURK</name>
<evidence type="ECO:0000313" key="1">
    <source>
        <dbReference type="EMBL" id="MYN28928.1"/>
    </source>
</evidence>
<sequence>MLIKTRSSQTDPDFGKVEKFPISFFGVPVDDRGKAAISVCEQQASTSHCLTYRQNSYFADSTSIDLGKLCTKLRSKKSILIDCTTLGVVEIIFILRAARKENIKSLYLLYAEPGEYARDDKEGLSTATRFNLTGDRQFSGVHGVALDLSLYEEGQVVFLLGYEEDRLAMLLTQQENLIKFDKYAIFGVPAFSAGWELNSFANHASGMTNETYHVHYAGANSVTDCYHKLLEIFKQKGGSDIPTVIAPIGTKPHAIAAALFLCNHAEHNGAGLIYDHPQKKDGRSRLLRRWHVYDVTLPA</sequence>
<dbReference type="RefSeq" id="WP_161056714.1">
    <property type="nucleotide sequence ID" value="NZ_WWCT01000019.1"/>
</dbReference>